<gene>
    <name evidence="1" type="ORF">LEA_09706</name>
</gene>
<dbReference type="AlphaFoldDB" id="K1TAK1"/>
<sequence length="194" mass="22941">MNMYVYDILRRNTDAEHPMTQREIQKRLESEYDMTVDRKAVKANLEDLINDGSYNIEYSTKIRFTPNRSTGEIEKSEILTGFYYNNVFTDSELRLLMDSVLFSKSIPMANKKELLVKLKDLSNKYFKFSTANIRFYEAADREINKELFYTIEVLDEAISNGLQVKFLYNEYGVDKKLHHRINKNGDVREYIINP</sequence>
<organism evidence="1">
    <name type="scientific">human gut metagenome</name>
    <dbReference type="NCBI Taxonomy" id="408170"/>
    <lineage>
        <taxon>unclassified sequences</taxon>
        <taxon>metagenomes</taxon>
        <taxon>organismal metagenomes</taxon>
    </lineage>
</organism>
<evidence type="ECO:0008006" key="2">
    <source>
        <dbReference type="Google" id="ProtNLM"/>
    </source>
</evidence>
<accession>K1TAK1</accession>
<reference evidence="1" key="1">
    <citation type="journal article" date="2013" name="Environ. Microbiol.">
        <title>Microbiota from the distal guts of lean and obese adolescents exhibit partial functional redundancy besides clear differences in community structure.</title>
        <authorList>
            <person name="Ferrer M."/>
            <person name="Ruiz A."/>
            <person name="Lanza F."/>
            <person name="Haange S.B."/>
            <person name="Oberbach A."/>
            <person name="Till H."/>
            <person name="Bargiela R."/>
            <person name="Campoy C."/>
            <person name="Segura M.T."/>
            <person name="Richter M."/>
            <person name="von Bergen M."/>
            <person name="Seifert J."/>
            <person name="Suarez A."/>
        </authorList>
    </citation>
    <scope>NUCLEOTIDE SEQUENCE</scope>
</reference>
<name>K1TAK1_9ZZZZ</name>
<feature type="non-terminal residue" evidence="1">
    <location>
        <position position="194"/>
    </location>
</feature>
<protein>
    <recommendedName>
        <fullName evidence="2">WYL domain-containing protein</fullName>
    </recommendedName>
</protein>
<evidence type="ECO:0000313" key="1">
    <source>
        <dbReference type="EMBL" id="EKC66658.1"/>
    </source>
</evidence>
<dbReference type="EMBL" id="AJWY01006510">
    <property type="protein sequence ID" value="EKC66658.1"/>
    <property type="molecule type" value="Genomic_DNA"/>
</dbReference>
<proteinExistence type="predicted"/>
<comment type="caution">
    <text evidence="1">The sequence shown here is derived from an EMBL/GenBank/DDBJ whole genome shotgun (WGS) entry which is preliminary data.</text>
</comment>